<accession>A0AAD5BY00</accession>
<keyword evidence="5" id="KW-0539">Nucleus</keyword>
<dbReference type="AlphaFoldDB" id="A0AAD5BY00"/>
<dbReference type="GO" id="GO:0005634">
    <property type="term" value="C:nucleus"/>
    <property type="evidence" value="ECO:0007669"/>
    <property type="project" value="UniProtKB-SubCell"/>
</dbReference>
<name>A0AAD5BY00_AMBAR</name>
<comment type="subcellular location">
    <subcellularLocation>
        <location evidence="1">Nucleus</location>
    </subcellularLocation>
</comment>
<dbReference type="GO" id="GO:0003677">
    <property type="term" value="F:DNA binding"/>
    <property type="evidence" value="ECO:0007669"/>
    <property type="project" value="UniProtKB-KW"/>
</dbReference>
<organism evidence="6 7">
    <name type="scientific">Ambrosia artemisiifolia</name>
    <name type="common">Common ragweed</name>
    <dbReference type="NCBI Taxonomy" id="4212"/>
    <lineage>
        <taxon>Eukaryota</taxon>
        <taxon>Viridiplantae</taxon>
        <taxon>Streptophyta</taxon>
        <taxon>Embryophyta</taxon>
        <taxon>Tracheophyta</taxon>
        <taxon>Spermatophyta</taxon>
        <taxon>Magnoliopsida</taxon>
        <taxon>eudicotyledons</taxon>
        <taxon>Gunneridae</taxon>
        <taxon>Pentapetalae</taxon>
        <taxon>asterids</taxon>
        <taxon>campanulids</taxon>
        <taxon>Asterales</taxon>
        <taxon>Asteraceae</taxon>
        <taxon>Asteroideae</taxon>
        <taxon>Heliantheae alliance</taxon>
        <taxon>Heliantheae</taxon>
        <taxon>Ambrosia</taxon>
    </lineage>
</organism>
<evidence type="ECO:0000256" key="3">
    <source>
        <dbReference type="ARBA" id="ARBA00023125"/>
    </source>
</evidence>
<evidence type="ECO:0000313" key="7">
    <source>
        <dbReference type="Proteomes" id="UP001206925"/>
    </source>
</evidence>
<evidence type="ECO:0000256" key="2">
    <source>
        <dbReference type="ARBA" id="ARBA00023015"/>
    </source>
</evidence>
<proteinExistence type="predicted"/>
<feature type="non-terminal residue" evidence="6">
    <location>
        <position position="57"/>
    </location>
</feature>
<evidence type="ECO:0000313" key="6">
    <source>
        <dbReference type="EMBL" id="KAI7731542.1"/>
    </source>
</evidence>
<keyword evidence="7" id="KW-1185">Reference proteome</keyword>
<dbReference type="Gene3D" id="2.40.330.10">
    <property type="entry name" value="DNA-binding pseudobarrel domain"/>
    <property type="match status" value="1"/>
</dbReference>
<keyword evidence="3" id="KW-0238">DNA-binding</keyword>
<comment type="caution">
    <text evidence="6">The sequence shown here is derived from an EMBL/GenBank/DDBJ whole genome shotgun (WGS) entry which is preliminary data.</text>
</comment>
<dbReference type="Proteomes" id="UP001206925">
    <property type="component" value="Unassembled WGS sequence"/>
</dbReference>
<keyword evidence="4" id="KW-0804">Transcription</keyword>
<dbReference type="EMBL" id="JAMZMK010010433">
    <property type="protein sequence ID" value="KAI7731542.1"/>
    <property type="molecule type" value="Genomic_DNA"/>
</dbReference>
<evidence type="ECO:0000256" key="4">
    <source>
        <dbReference type="ARBA" id="ARBA00023163"/>
    </source>
</evidence>
<evidence type="ECO:0000256" key="5">
    <source>
        <dbReference type="ARBA" id="ARBA00023242"/>
    </source>
</evidence>
<gene>
    <name evidence="6" type="ORF">M8C21_022298</name>
</gene>
<keyword evidence="2" id="KW-0805">Transcription regulation</keyword>
<sequence length="57" mass="6723">MVSSFFKPIVFNHATFQAAEIIEDVKDSQSYVITNGWNKFVEENDFIIFELLKDRCF</sequence>
<protein>
    <recommendedName>
        <fullName evidence="8">TF-B3 domain-containing protein</fullName>
    </recommendedName>
</protein>
<dbReference type="SUPFAM" id="SSF101936">
    <property type="entry name" value="DNA-binding pseudobarrel domain"/>
    <property type="match status" value="1"/>
</dbReference>
<evidence type="ECO:0000256" key="1">
    <source>
        <dbReference type="ARBA" id="ARBA00004123"/>
    </source>
</evidence>
<dbReference type="InterPro" id="IPR015300">
    <property type="entry name" value="DNA-bd_pseudobarrel_sf"/>
</dbReference>
<evidence type="ECO:0008006" key="8">
    <source>
        <dbReference type="Google" id="ProtNLM"/>
    </source>
</evidence>
<reference evidence="6" key="1">
    <citation type="submission" date="2022-06" db="EMBL/GenBank/DDBJ databases">
        <title>Uncovering the hologenomic basis of an extraordinary plant invasion.</title>
        <authorList>
            <person name="Bieker V.C."/>
            <person name="Martin M.D."/>
            <person name="Gilbert T."/>
            <person name="Hodgins K."/>
            <person name="Battlay P."/>
            <person name="Petersen B."/>
            <person name="Wilson J."/>
        </authorList>
    </citation>
    <scope>NUCLEOTIDE SEQUENCE</scope>
    <source>
        <strain evidence="6">AA19_3_7</strain>
        <tissue evidence="6">Leaf</tissue>
    </source>
</reference>